<protein>
    <recommendedName>
        <fullName evidence="3">DUF3791 domain-containing protein</fullName>
    </recommendedName>
</protein>
<evidence type="ECO:0008006" key="3">
    <source>
        <dbReference type="Google" id="ProtNLM"/>
    </source>
</evidence>
<keyword evidence="2" id="KW-1185">Reference proteome</keyword>
<comment type="caution">
    <text evidence="1">The sequence shown here is derived from an EMBL/GenBank/DDBJ whole genome shotgun (WGS) entry which is preliminary data.</text>
</comment>
<proteinExistence type="predicted"/>
<reference evidence="1 2" key="1">
    <citation type="submission" date="2008-09" db="EMBL/GenBank/DDBJ databases">
        <authorList>
            <person name="Fulton L."/>
            <person name="Clifton S."/>
            <person name="Fulton B."/>
            <person name="Xu J."/>
            <person name="Minx P."/>
            <person name="Pepin K.H."/>
            <person name="Johnson M."/>
            <person name="Thiruvilangam P."/>
            <person name="Bhonagiri V."/>
            <person name="Nash W.E."/>
            <person name="Mardis E.R."/>
            <person name="Wilson R.K."/>
        </authorList>
    </citation>
    <scope>NUCLEOTIDE SEQUENCE [LARGE SCALE GENOMIC DNA]</scope>
    <source>
        <strain evidence="1 2">DSM 13275</strain>
    </source>
</reference>
<dbReference type="Proteomes" id="UP000003178">
    <property type="component" value="Unassembled WGS sequence"/>
</dbReference>
<sequence length="80" mass="9514">MKYVREIMEFSKITSISTNDVLRIFYHSDLYFLLKNGISDIYCMSDNWLAEELKEECENKNMSKYVGARVSLGVFFYDIF</sequence>
<dbReference type="STRING" id="500633.CLOHIR_00826"/>
<dbReference type="eggNOG" id="ENOG5033621">
    <property type="taxonomic scope" value="Bacteria"/>
</dbReference>
<reference evidence="1 2" key="2">
    <citation type="submission" date="2008-10" db="EMBL/GenBank/DDBJ databases">
        <title>Draft genome sequence of Clostridium hiranonis (DSM 13275).</title>
        <authorList>
            <person name="Sudarsanam P."/>
            <person name="Ley R."/>
            <person name="Guruge J."/>
            <person name="Turnbaugh P.J."/>
            <person name="Mahowald M."/>
            <person name="Liep D."/>
            <person name="Gordon J."/>
        </authorList>
    </citation>
    <scope>NUCLEOTIDE SEQUENCE [LARGE SCALE GENOMIC DNA]</scope>
    <source>
        <strain evidence="1 2">DSM 13275</strain>
    </source>
</reference>
<dbReference type="EMBL" id="ABWP01000032">
    <property type="protein sequence ID" value="EEA85521.1"/>
    <property type="molecule type" value="Genomic_DNA"/>
</dbReference>
<evidence type="ECO:0000313" key="2">
    <source>
        <dbReference type="Proteomes" id="UP000003178"/>
    </source>
</evidence>
<organism evidence="1 2">
    <name type="scientific">Peptacetobacter hiranonis (strain DSM 13275 / JCM 10541 / KCTC 15199 / TO-931)</name>
    <name type="common">Clostridium hiranonis</name>
    <dbReference type="NCBI Taxonomy" id="500633"/>
    <lineage>
        <taxon>Bacteria</taxon>
        <taxon>Bacillati</taxon>
        <taxon>Bacillota</taxon>
        <taxon>Clostridia</taxon>
        <taxon>Peptostreptococcales</taxon>
        <taxon>Peptostreptococcaceae</taxon>
        <taxon>Peptacetobacter</taxon>
    </lineage>
</organism>
<evidence type="ECO:0000313" key="1">
    <source>
        <dbReference type="EMBL" id="EEA85521.1"/>
    </source>
</evidence>
<name>B6FY75_PEPHT</name>
<gene>
    <name evidence="1" type="ORF">CLOHIR_00826</name>
</gene>
<dbReference type="AlphaFoldDB" id="B6FY75"/>
<accession>B6FY75</accession>
<dbReference type="HOGENOM" id="CLU_193584_0_0_9"/>